<dbReference type="EMBL" id="KB097496">
    <property type="protein sequence ID" value="ESN95982.1"/>
    <property type="molecule type" value="Genomic_DNA"/>
</dbReference>
<evidence type="ECO:0000313" key="3">
    <source>
        <dbReference type="Proteomes" id="UP000015101"/>
    </source>
</evidence>
<dbReference type="GeneID" id="20207005"/>
<dbReference type="SUPFAM" id="SSF46458">
    <property type="entry name" value="Globin-like"/>
    <property type="match status" value="1"/>
</dbReference>
<reference evidence="2" key="3">
    <citation type="submission" date="2015-06" db="UniProtKB">
        <authorList>
            <consortium name="EnsemblMetazoa"/>
        </authorList>
    </citation>
    <scope>IDENTIFICATION</scope>
</reference>
<dbReference type="Proteomes" id="UP000015101">
    <property type="component" value="Unassembled WGS sequence"/>
</dbReference>
<dbReference type="GO" id="GO:0020037">
    <property type="term" value="F:heme binding"/>
    <property type="evidence" value="ECO:0007669"/>
    <property type="project" value="InterPro"/>
</dbReference>
<keyword evidence="3" id="KW-1185">Reference proteome</keyword>
<dbReference type="EMBL" id="AMQM01006618">
    <property type="status" value="NOT_ANNOTATED_CDS"/>
    <property type="molecule type" value="Genomic_DNA"/>
</dbReference>
<protein>
    <submittedName>
        <fullName evidence="1 2">Uncharacterized protein</fullName>
    </submittedName>
</protein>
<dbReference type="RefSeq" id="XP_009026012.1">
    <property type="nucleotide sequence ID" value="XM_009027764.1"/>
</dbReference>
<dbReference type="OrthoDB" id="6153491at2759"/>
<dbReference type="Gene3D" id="1.10.490.10">
    <property type="entry name" value="Globins"/>
    <property type="match status" value="1"/>
</dbReference>
<evidence type="ECO:0000313" key="2">
    <source>
        <dbReference type="EnsemblMetazoa" id="HelroP178903"/>
    </source>
</evidence>
<accession>T1FDV6</accession>
<dbReference type="InterPro" id="IPR009050">
    <property type="entry name" value="Globin-like_sf"/>
</dbReference>
<reference evidence="1 3" key="2">
    <citation type="journal article" date="2013" name="Nature">
        <title>Insights into bilaterian evolution from three spiralian genomes.</title>
        <authorList>
            <person name="Simakov O."/>
            <person name="Marletaz F."/>
            <person name="Cho S.J."/>
            <person name="Edsinger-Gonzales E."/>
            <person name="Havlak P."/>
            <person name="Hellsten U."/>
            <person name="Kuo D.H."/>
            <person name="Larsson T."/>
            <person name="Lv J."/>
            <person name="Arendt D."/>
            <person name="Savage R."/>
            <person name="Osoegawa K."/>
            <person name="de Jong P."/>
            <person name="Grimwood J."/>
            <person name="Chapman J.A."/>
            <person name="Shapiro H."/>
            <person name="Aerts A."/>
            <person name="Otillar R.P."/>
            <person name="Terry A.Y."/>
            <person name="Boore J.L."/>
            <person name="Grigoriev I.V."/>
            <person name="Lindberg D.R."/>
            <person name="Seaver E.C."/>
            <person name="Weisblat D.A."/>
            <person name="Putnam N.H."/>
            <person name="Rokhsar D.S."/>
        </authorList>
    </citation>
    <scope>NUCLEOTIDE SEQUENCE</scope>
</reference>
<dbReference type="EMBL" id="AMQM01006617">
    <property type="status" value="NOT_ANNOTATED_CDS"/>
    <property type="molecule type" value="Genomic_DNA"/>
</dbReference>
<dbReference type="InParanoid" id="T1FDV6"/>
<dbReference type="HOGENOM" id="CLU_1191019_0_0_1"/>
<dbReference type="GO" id="GO:0019825">
    <property type="term" value="F:oxygen binding"/>
    <property type="evidence" value="ECO:0007669"/>
    <property type="project" value="InterPro"/>
</dbReference>
<gene>
    <name evidence="2" type="primary">20207005</name>
    <name evidence="1" type="ORF">HELRODRAFT_178903</name>
</gene>
<proteinExistence type="predicted"/>
<organism evidence="2 3">
    <name type="scientific">Helobdella robusta</name>
    <name type="common">Californian leech</name>
    <dbReference type="NCBI Taxonomy" id="6412"/>
    <lineage>
        <taxon>Eukaryota</taxon>
        <taxon>Metazoa</taxon>
        <taxon>Spiralia</taxon>
        <taxon>Lophotrochozoa</taxon>
        <taxon>Annelida</taxon>
        <taxon>Clitellata</taxon>
        <taxon>Hirudinea</taxon>
        <taxon>Rhynchobdellida</taxon>
        <taxon>Glossiphoniidae</taxon>
        <taxon>Helobdella</taxon>
    </lineage>
</organism>
<dbReference type="EnsemblMetazoa" id="HelroT178903">
    <property type="protein sequence ID" value="HelroP178903"/>
    <property type="gene ID" value="HelroG178903"/>
</dbReference>
<dbReference type="EMBL" id="AMQM01006616">
    <property type="status" value="NOT_ANNOTATED_CDS"/>
    <property type="molecule type" value="Genomic_DNA"/>
</dbReference>
<reference evidence="3" key="1">
    <citation type="submission" date="2012-12" db="EMBL/GenBank/DDBJ databases">
        <authorList>
            <person name="Hellsten U."/>
            <person name="Grimwood J."/>
            <person name="Chapman J.A."/>
            <person name="Shapiro H."/>
            <person name="Aerts A."/>
            <person name="Otillar R.P."/>
            <person name="Terry A.Y."/>
            <person name="Boore J.L."/>
            <person name="Simakov O."/>
            <person name="Marletaz F."/>
            <person name="Cho S.-J."/>
            <person name="Edsinger-Gonzales E."/>
            <person name="Havlak P."/>
            <person name="Kuo D.-H."/>
            <person name="Larsson T."/>
            <person name="Lv J."/>
            <person name="Arendt D."/>
            <person name="Savage R."/>
            <person name="Osoegawa K."/>
            <person name="de Jong P."/>
            <person name="Lindberg D.R."/>
            <person name="Seaver E.C."/>
            <person name="Weisblat D.A."/>
            <person name="Putnam N.H."/>
            <person name="Grigoriev I.V."/>
            <person name="Rokhsar D.S."/>
        </authorList>
    </citation>
    <scope>NUCLEOTIDE SEQUENCE</scope>
</reference>
<name>T1FDV6_HELRO</name>
<evidence type="ECO:0000313" key="1">
    <source>
        <dbReference type="EMBL" id="ESN95982.1"/>
    </source>
</evidence>
<dbReference type="eggNOG" id="ENOG502T1YC">
    <property type="taxonomic scope" value="Eukaryota"/>
</dbReference>
<dbReference type="CTD" id="20207005"/>
<dbReference type="InterPro" id="IPR012292">
    <property type="entry name" value="Globin/Proto"/>
</dbReference>
<dbReference type="KEGG" id="hro:HELRODRAFT_178903"/>
<sequence length="233" mass="26985">MLSMLRIISRYNNNNVNNSIGNINNNSNNNNNNNYINNYNNKWFRQAAVQESWVVIKSQNVQHIGVYVLLRIFDIEPETKDTFKAFRGQTMEQLLQNSMFKSHAIRKKLSGAEYRRIAKEKRKKESDVLSLTPKLETLFNKSNVNVSIIVNSDKEGSKEKSEKRPRMKKKMADELCNDEALTSVENMYQVTTLEIIDRVITELSDRFESLNNVNSMFGFLSGVKIEEMQTADL</sequence>
<dbReference type="AlphaFoldDB" id="T1FDV6"/>